<organism evidence="1 2">
    <name type="scientific">Stegodyphus mimosarum</name>
    <name type="common">African social velvet spider</name>
    <dbReference type="NCBI Taxonomy" id="407821"/>
    <lineage>
        <taxon>Eukaryota</taxon>
        <taxon>Metazoa</taxon>
        <taxon>Ecdysozoa</taxon>
        <taxon>Arthropoda</taxon>
        <taxon>Chelicerata</taxon>
        <taxon>Arachnida</taxon>
        <taxon>Araneae</taxon>
        <taxon>Araneomorphae</taxon>
        <taxon>Entelegynae</taxon>
        <taxon>Eresoidea</taxon>
        <taxon>Eresidae</taxon>
        <taxon>Stegodyphus</taxon>
    </lineage>
</organism>
<dbReference type="OrthoDB" id="6572669at2759"/>
<keyword evidence="2" id="KW-1185">Reference proteome</keyword>
<evidence type="ECO:0000313" key="1">
    <source>
        <dbReference type="EMBL" id="KFM61379.1"/>
    </source>
</evidence>
<reference evidence="1 2" key="1">
    <citation type="submission" date="2013-11" db="EMBL/GenBank/DDBJ databases">
        <title>Genome sequencing of Stegodyphus mimosarum.</title>
        <authorList>
            <person name="Bechsgaard J."/>
        </authorList>
    </citation>
    <scope>NUCLEOTIDE SEQUENCE [LARGE SCALE GENOMIC DNA]</scope>
</reference>
<accession>A0A087T8E0</accession>
<dbReference type="EMBL" id="KK113928">
    <property type="protein sequence ID" value="KFM61379.1"/>
    <property type="molecule type" value="Genomic_DNA"/>
</dbReference>
<protein>
    <submittedName>
        <fullName evidence="1">Uncharacterized protein</fullName>
    </submittedName>
</protein>
<evidence type="ECO:0000313" key="2">
    <source>
        <dbReference type="Proteomes" id="UP000054359"/>
    </source>
</evidence>
<gene>
    <name evidence="1" type="ORF">X975_15979</name>
</gene>
<name>A0A087T8E0_STEMI</name>
<sequence>MQKHFSSVVDHESFTASAINMFGVTESSNPNANYSLVGVFLDSLESTNSCTRDIKSKYLKICDVCKRSYTPKQSFCNHKSKCKASSVSVEISSTKLSDVRRINKCVNDDEVDLLGRVISSSEVNYPRTCELCMKSCSCKHHFPSIKEILVSLILMRLKL</sequence>
<feature type="non-terminal residue" evidence="1">
    <location>
        <position position="159"/>
    </location>
</feature>
<dbReference type="Proteomes" id="UP000054359">
    <property type="component" value="Unassembled WGS sequence"/>
</dbReference>
<proteinExistence type="predicted"/>
<dbReference type="AlphaFoldDB" id="A0A087T8E0"/>